<feature type="region of interest" description="Disordered" evidence="13">
    <location>
        <begin position="266"/>
        <end position="295"/>
    </location>
</feature>
<reference evidence="16 17" key="1">
    <citation type="journal article" date="2020" name="G3 (Bethesda)">
        <title>Improved Reference Genome for Cyclotella cryptica CCMP332, a Model for Cell Wall Morphogenesis, Salinity Adaptation, and Lipid Production in Diatoms (Bacillariophyta).</title>
        <authorList>
            <person name="Roberts W.R."/>
            <person name="Downey K.M."/>
            <person name="Ruck E.C."/>
            <person name="Traller J.C."/>
            <person name="Alverson A.J."/>
        </authorList>
    </citation>
    <scope>NUCLEOTIDE SEQUENCE [LARGE SCALE GENOMIC DNA]</scope>
    <source>
        <strain evidence="16 17">CCMP332</strain>
    </source>
</reference>
<keyword evidence="8" id="KW-0863">Zinc-finger</keyword>
<evidence type="ECO:0000256" key="13">
    <source>
        <dbReference type="SAM" id="MobiDB-lite"/>
    </source>
</evidence>
<dbReference type="GO" id="GO:0061630">
    <property type="term" value="F:ubiquitin protein ligase activity"/>
    <property type="evidence" value="ECO:0007669"/>
    <property type="project" value="UniProtKB-EC"/>
</dbReference>
<feature type="compositionally biased region" description="Polar residues" evidence="13">
    <location>
        <begin position="24"/>
        <end position="35"/>
    </location>
</feature>
<keyword evidence="6 14" id="KW-0812">Transmembrane</keyword>
<gene>
    <name evidence="16" type="ORF">HJC23_005914</name>
</gene>
<accession>A0ABD3QZD7</accession>
<feature type="transmembrane region" description="Helical" evidence="14">
    <location>
        <begin position="816"/>
        <end position="841"/>
    </location>
</feature>
<comment type="caution">
    <text evidence="16">The sequence shown here is derived from an EMBL/GenBank/DDBJ whole genome shotgun (WGS) entry which is preliminary data.</text>
</comment>
<dbReference type="PANTHER" id="PTHR13145">
    <property type="entry name" value="SSM4 PROTEIN"/>
    <property type="match status" value="1"/>
</dbReference>
<dbReference type="PANTHER" id="PTHR13145:SF0">
    <property type="entry name" value="E3 UBIQUITIN-PROTEIN LIGASE MARCHF6"/>
    <property type="match status" value="1"/>
</dbReference>
<feature type="transmembrane region" description="Helical" evidence="14">
    <location>
        <begin position="666"/>
        <end position="688"/>
    </location>
</feature>
<evidence type="ECO:0000256" key="4">
    <source>
        <dbReference type="ARBA" id="ARBA00012483"/>
    </source>
</evidence>
<keyword evidence="7" id="KW-0479">Metal-binding</keyword>
<evidence type="ECO:0000256" key="9">
    <source>
        <dbReference type="ARBA" id="ARBA00022786"/>
    </source>
</evidence>
<comment type="subcellular location">
    <subcellularLocation>
        <location evidence="2">Membrane</location>
        <topology evidence="2">Multi-pass membrane protein</topology>
    </subcellularLocation>
</comment>
<evidence type="ECO:0000256" key="1">
    <source>
        <dbReference type="ARBA" id="ARBA00000900"/>
    </source>
</evidence>
<feature type="transmembrane region" description="Helical" evidence="14">
    <location>
        <begin position="1104"/>
        <end position="1133"/>
    </location>
</feature>
<keyword evidence="10" id="KW-0862">Zinc</keyword>
<evidence type="ECO:0000256" key="5">
    <source>
        <dbReference type="ARBA" id="ARBA00022679"/>
    </source>
</evidence>
<feature type="transmembrane region" description="Helical" evidence="14">
    <location>
        <begin position="1188"/>
        <end position="1210"/>
    </location>
</feature>
<dbReference type="GO" id="GO:0008270">
    <property type="term" value="F:zinc ion binding"/>
    <property type="evidence" value="ECO:0007669"/>
    <property type="project" value="UniProtKB-KW"/>
</dbReference>
<comment type="catalytic activity">
    <reaction evidence="1">
        <text>S-ubiquitinyl-[E2 ubiquitin-conjugating enzyme]-L-cysteine + [acceptor protein]-L-lysine = [E2 ubiquitin-conjugating enzyme]-L-cysteine + N(6)-ubiquitinyl-[acceptor protein]-L-lysine.</text>
        <dbReference type="EC" id="2.3.2.27"/>
    </reaction>
</comment>
<dbReference type="SMART" id="SM00744">
    <property type="entry name" value="RINGv"/>
    <property type="match status" value="1"/>
</dbReference>
<organism evidence="16 17">
    <name type="scientific">Cyclotella cryptica</name>
    <dbReference type="NCBI Taxonomy" id="29204"/>
    <lineage>
        <taxon>Eukaryota</taxon>
        <taxon>Sar</taxon>
        <taxon>Stramenopiles</taxon>
        <taxon>Ochrophyta</taxon>
        <taxon>Bacillariophyta</taxon>
        <taxon>Coscinodiscophyceae</taxon>
        <taxon>Thalassiosirophycidae</taxon>
        <taxon>Stephanodiscales</taxon>
        <taxon>Stephanodiscaceae</taxon>
        <taxon>Cyclotella</taxon>
    </lineage>
</organism>
<feature type="transmembrane region" description="Helical" evidence="14">
    <location>
        <begin position="1353"/>
        <end position="1376"/>
    </location>
</feature>
<proteinExistence type="predicted"/>
<feature type="transmembrane region" description="Helical" evidence="14">
    <location>
        <begin position="778"/>
        <end position="796"/>
    </location>
</feature>
<dbReference type="EC" id="2.3.2.27" evidence="4"/>
<evidence type="ECO:0000256" key="3">
    <source>
        <dbReference type="ARBA" id="ARBA00004906"/>
    </source>
</evidence>
<evidence type="ECO:0000256" key="11">
    <source>
        <dbReference type="ARBA" id="ARBA00022989"/>
    </source>
</evidence>
<dbReference type="CDD" id="cd16702">
    <property type="entry name" value="RING_CH-C4HC3_MARCH6"/>
    <property type="match status" value="1"/>
</dbReference>
<feature type="region of interest" description="Disordered" evidence="13">
    <location>
        <begin position="1"/>
        <end position="36"/>
    </location>
</feature>
<evidence type="ECO:0000256" key="12">
    <source>
        <dbReference type="ARBA" id="ARBA00023136"/>
    </source>
</evidence>
<dbReference type="SUPFAM" id="SSF57850">
    <property type="entry name" value="RING/U-box"/>
    <property type="match status" value="1"/>
</dbReference>
<dbReference type="PROSITE" id="PS51292">
    <property type="entry name" value="ZF_RING_CH"/>
    <property type="match status" value="1"/>
</dbReference>
<keyword evidence="9" id="KW-0833">Ubl conjugation pathway</keyword>
<feature type="transmembrane region" description="Helical" evidence="14">
    <location>
        <begin position="708"/>
        <end position="733"/>
    </location>
</feature>
<evidence type="ECO:0000256" key="6">
    <source>
        <dbReference type="ARBA" id="ARBA00022692"/>
    </source>
</evidence>
<feature type="transmembrane region" description="Helical" evidence="14">
    <location>
        <begin position="540"/>
        <end position="561"/>
    </location>
</feature>
<name>A0ABD3QZD7_9STRA</name>
<sequence>MTPRDESTVDGSSKTGRFPHLPTPSHSSVYRTQSNDSKRIIAMASHYIDPYMDGGDDEEEEEECRVCRGPAEEGRPLFKPCKCSGSIGLTHQDCLTSWLDVTRGDGEYRRIFYLRCRHDQTVALNPSSCPIAHTHTPLPLQGKCELCSTRFKFAPQYAPGTPDTLPPREVFVRLLRRAGAKWLPFAIRVVFAASLWLMVLPLGTSYIYHGWMVRPAAVVERWEWELIKRDIVGGAVIAIIIVVSFLSLMSFAEFLRFQWGGEGAGAAEGGVGQQQQQQRRRNGGENNPRGGGAGLGVAPAVVVDGPIEGDIEDIVLPHVEFKEDFRRKDSNEEDDSHANSNSIAFALERSGDGLHRHIRTINDESLSRLDMADRLDAIDYNRNNYSNAWRTRHGLEPMEDSDFDPGYRNRRALNPNFDAEHSAYNGSDDDDDELRADNHAAAHNDAEDQFEAFLRAQEEQDLEQQAQMEDGMPPLEEDANFRQNRRPRDDARFEPQFEPLQPAFGLDQDDADDGMDMEINLALDELLGFRGPVLAVVRNLLWLLVFNTAYLGVFALLPSSFGASMFTLSSRLSVVHKVFEALPGSQTVANISVALNEKSKETNLIFQPSDIGQICLGYFTFACIVFFMQIVSIITNPKRADAREQLDGADVDVEAGRKKFISLINCAAAIVKVVVLLFIKMLILPLSLGLCLDVATLPLFKKTLDDRISFAGIDLFGSLFLHWVTGITFMLLVTVSVLQLREVAHPDILARVIRPQEPQPDLLGNLLQETAVTHTKRILLSLGIYAALLSIHIWLPSRILMAYNLFELLPFFKPKYWHIFMPQIQIPAELFLFHLCMLSVLEKYKNNIGGLQHHWLHFLGNLLGITDQILPKEVDKFVCVGTIPVFANDMVSYSAGFKDEEQPKLKTGIRSNILDPFWNELISESDPLKRESIIQCRLRGVDQPRRPVFEEGEVRRDGKKVLSPNAFIRFPSASSDVIKRVMKTPNDTSSLLPTCIGRYRLKQRITRIPIISPDCNNRMPKVTCTPVIEIYQEVAGNLIPRPPEGWDDLGVGGAESQGRWAWGDEHLSGIEASVAARTPFFDESIERKPWAISCIKFASKMMTLLLISWVAITFLLIAALNSPLCIGRFVLYLLRVPERCVHDPLAFAIGVAFLIPLIGSIAKIAATKPVRPLSWIRSFTPNESRPKTTILLSFLLQWFVMCPLLLGFLYGSFFAGLARVWQIPDTQINIQGWLVSWATGTLLLNSWAIMCYFRVFTKRFWSDIAMGDIQPNANGNQDAGEGQRQRVNDAAGNNVRHEGVSQIARSDKGNTLSWQGEDGAIGRCFKVLLTFVAGWEWDKLDRKAMLQDCVEPIFRQLLVSCLLPSIVTLLVSFFYYTTVAKTSQPILLLGGTEEPLSATLLFRMLAIATAVTQLLRSCKNSLQRWFEAAHKIARDDRYLIGEILLNYSPPQRSTIS</sequence>
<evidence type="ECO:0000256" key="10">
    <source>
        <dbReference type="ARBA" id="ARBA00022833"/>
    </source>
</evidence>
<evidence type="ECO:0000256" key="7">
    <source>
        <dbReference type="ARBA" id="ARBA00022723"/>
    </source>
</evidence>
<feature type="domain" description="RING-CH-type" evidence="15">
    <location>
        <begin position="56"/>
        <end position="126"/>
    </location>
</feature>
<dbReference type="Proteomes" id="UP001516023">
    <property type="component" value="Unassembled WGS sequence"/>
</dbReference>
<feature type="transmembrane region" description="Helical" evidence="14">
    <location>
        <begin position="231"/>
        <end position="252"/>
    </location>
</feature>
<comment type="pathway">
    <text evidence="3">Protein modification; protein ubiquitination.</text>
</comment>
<dbReference type="Gene3D" id="3.30.40.10">
    <property type="entry name" value="Zinc/RING finger domain, C3HC4 (zinc finger)"/>
    <property type="match status" value="1"/>
</dbReference>
<keyword evidence="17" id="KW-1185">Reference proteome</keyword>
<keyword evidence="12 14" id="KW-0472">Membrane</keyword>
<feature type="transmembrane region" description="Helical" evidence="14">
    <location>
        <begin position="1145"/>
        <end position="1167"/>
    </location>
</feature>
<keyword evidence="11 14" id="KW-1133">Transmembrane helix</keyword>
<feature type="transmembrane region" description="Helical" evidence="14">
    <location>
        <begin position="185"/>
        <end position="211"/>
    </location>
</feature>
<evidence type="ECO:0000259" key="15">
    <source>
        <dbReference type="PROSITE" id="PS51292"/>
    </source>
</evidence>
<dbReference type="GO" id="GO:0016020">
    <property type="term" value="C:membrane"/>
    <property type="evidence" value="ECO:0007669"/>
    <property type="project" value="UniProtKB-SubCell"/>
</dbReference>
<dbReference type="InterPro" id="IPR013083">
    <property type="entry name" value="Znf_RING/FYVE/PHD"/>
</dbReference>
<feature type="transmembrane region" description="Helical" evidence="14">
    <location>
        <begin position="611"/>
        <end position="634"/>
    </location>
</feature>
<evidence type="ECO:0000313" key="16">
    <source>
        <dbReference type="EMBL" id="KAL3805670.1"/>
    </source>
</evidence>
<dbReference type="EMBL" id="JABMIG020000002">
    <property type="protein sequence ID" value="KAL3805670.1"/>
    <property type="molecule type" value="Genomic_DNA"/>
</dbReference>
<evidence type="ECO:0000313" key="17">
    <source>
        <dbReference type="Proteomes" id="UP001516023"/>
    </source>
</evidence>
<evidence type="ECO:0000256" key="2">
    <source>
        <dbReference type="ARBA" id="ARBA00004141"/>
    </source>
</evidence>
<dbReference type="Pfam" id="PF12906">
    <property type="entry name" value="RINGv"/>
    <property type="match status" value="1"/>
</dbReference>
<keyword evidence="5" id="KW-0808">Transferase</keyword>
<evidence type="ECO:0000256" key="14">
    <source>
        <dbReference type="SAM" id="Phobius"/>
    </source>
</evidence>
<dbReference type="InterPro" id="IPR011016">
    <property type="entry name" value="Znf_RING-CH"/>
</dbReference>
<protein>
    <recommendedName>
        <fullName evidence="4">RING-type E3 ubiquitin transferase</fullName>
        <ecNumber evidence="4">2.3.2.27</ecNumber>
    </recommendedName>
</protein>
<feature type="transmembrane region" description="Helical" evidence="14">
    <location>
        <begin position="1230"/>
        <end position="1253"/>
    </location>
</feature>
<evidence type="ECO:0000256" key="8">
    <source>
        <dbReference type="ARBA" id="ARBA00022771"/>
    </source>
</evidence>